<feature type="region of interest" description="Disordered" evidence="1">
    <location>
        <begin position="60"/>
        <end position="79"/>
    </location>
</feature>
<dbReference type="Proteomes" id="UP000596661">
    <property type="component" value="Chromosome 2"/>
</dbReference>
<dbReference type="AlphaFoldDB" id="A0A803P1V2"/>
<keyword evidence="2" id="KW-1133">Transmembrane helix</keyword>
<evidence type="ECO:0000256" key="1">
    <source>
        <dbReference type="SAM" id="MobiDB-lite"/>
    </source>
</evidence>
<dbReference type="EMBL" id="UZAU01000127">
    <property type="status" value="NOT_ANNOTATED_CDS"/>
    <property type="molecule type" value="Genomic_DNA"/>
</dbReference>
<evidence type="ECO:0000313" key="4">
    <source>
        <dbReference type="Proteomes" id="UP000596661"/>
    </source>
</evidence>
<keyword evidence="2" id="KW-0812">Transmembrane</keyword>
<proteinExistence type="predicted"/>
<feature type="transmembrane region" description="Helical" evidence="2">
    <location>
        <begin position="20"/>
        <end position="40"/>
    </location>
</feature>
<reference evidence="3" key="1">
    <citation type="submission" date="2018-11" db="EMBL/GenBank/DDBJ databases">
        <authorList>
            <person name="Grassa J C."/>
        </authorList>
    </citation>
    <scope>NUCLEOTIDE SEQUENCE [LARGE SCALE GENOMIC DNA]</scope>
</reference>
<evidence type="ECO:0000313" key="3">
    <source>
        <dbReference type="EnsemblPlants" id="cds.evm.model.02.621"/>
    </source>
</evidence>
<organism evidence="3 4">
    <name type="scientific">Cannabis sativa</name>
    <name type="common">Hemp</name>
    <name type="synonym">Marijuana</name>
    <dbReference type="NCBI Taxonomy" id="3483"/>
    <lineage>
        <taxon>Eukaryota</taxon>
        <taxon>Viridiplantae</taxon>
        <taxon>Streptophyta</taxon>
        <taxon>Embryophyta</taxon>
        <taxon>Tracheophyta</taxon>
        <taxon>Spermatophyta</taxon>
        <taxon>Magnoliopsida</taxon>
        <taxon>eudicotyledons</taxon>
        <taxon>Gunneridae</taxon>
        <taxon>Pentapetalae</taxon>
        <taxon>rosids</taxon>
        <taxon>fabids</taxon>
        <taxon>Rosales</taxon>
        <taxon>Cannabaceae</taxon>
        <taxon>Cannabis</taxon>
    </lineage>
</organism>
<keyword evidence="2" id="KW-0472">Membrane</keyword>
<protein>
    <submittedName>
        <fullName evidence="3">Uncharacterized protein</fullName>
    </submittedName>
</protein>
<keyword evidence="4" id="KW-1185">Reference proteome</keyword>
<sequence length="211" mass="23824">MWRRAQTLANLPLELKELKTYTTLSILTMGGAWVLHWSFIRALKVKKLPHKAPQEEILVPTQEKGGQGCGVTHSPLPPPKKAKTIYSHEEHINSMASTWQSTIDALKKEGNEKSLDQACQDLSTASLFVSYHHQCTKRMTSLTTEAKKHEKSARDSYEEVIKLQAELQDVHYKNKNGKKKSSCSTEDVICLENLDDTNFVEEPTTQFGNKA</sequence>
<evidence type="ECO:0000256" key="2">
    <source>
        <dbReference type="SAM" id="Phobius"/>
    </source>
</evidence>
<dbReference type="EnsemblPlants" id="evm.model.02.621">
    <property type="protein sequence ID" value="cds.evm.model.02.621"/>
    <property type="gene ID" value="evm.TU.02.621"/>
</dbReference>
<reference evidence="3" key="2">
    <citation type="submission" date="2021-03" db="UniProtKB">
        <authorList>
            <consortium name="EnsemblPlants"/>
        </authorList>
    </citation>
    <scope>IDENTIFICATION</scope>
</reference>
<dbReference type="Gramene" id="evm.model.02.621">
    <property type="protein sequence ID" value="cds.evm.model.02.621"/>
    <property type="gene ID" value="evm.TU.02.621"/>
</dbReference>
<accession>A0A803P1V2</accession>
<name>A0A803P1V2_CANSA</name>